<evidence type="ECO:0000313" key="6">
    <source>
        <dbReference type="Proteomes" id="UP000734854"/>
    </source>
</evidence>
<keyword evidence="6" id="KW-1185">Reference proteome</keyword>
<name>A0A8J5H3R9_ZINOF</name>
<organism evidence="5 6">
    <name type="scientific">Zingiber officinale</name>
    <name type="common">Ginger</name>
    <name type="synonym">Amomum zingiber</name>
    <dbReference type="NCBI Taxonomy" id="94328"/>
    <lineage>
        <taxon>Eukaryota</taxon>
        <taxon>Viridiplantae</taxon>
        <taxon>Streptophyta</taxon>
        <taxon>Embryophyta</taxon>
        <taxon>Tracheophyta</taxon>
        <taxon>Spermatophyta</taxon>
        <taxon>Magnoliopsida</taxon>
        <taxon>Liliopsida</taxon>
        <taxon>Zingiberales</taxon>
        <taxon>Zingiberaceae</taxon>
        <taxon>Zingiber</taxon>
    </lineage>
</organism>
<comment type="caution">
    <text evidence="5">The sequence shown here is derived from an EMBL/GenBank/DDBJ whole genome shotgun (WGS) entry which is preliminary data.</text>
</comment>
<evidence type="ECO:0000256" key="1">
    <source>
        <dbReference type="ARBA" id="ARBA00008834"/>
    </source>
</evidence>
<dbReference type="InterPro" id="IPR012334">
    <property type="entry name" value="Pectin_lyas_fold"/>
</dbReference>
<sequence length="606" mass="65755">MEWIDGGGSIRGDVVHEVLLRRSRRREVQRGGKLKVRDEATRGREQETKLSCQDKRLIDPGTGPGPLNLIKLVHHRAALPVEKDNVVATWEKLVPGSSTKLEVQQKREGETVNLLETTCSASALLTASKIVLFAVLAASFIGNAGCRPNHRRKGGDGWRLAEEVIDYTTSGAGGCRAHVASLTDFGGVGDGVTSNTAAFAAAVSSLSQVACQGGAMLVVPAGRWLTGPFNLTSHFTLFLHRDAIILANQDICAWPIIDPLPSYGRGRDLPGGRYSNLITGYNLTDVVITGDNGTINGQGQTWWDKFQSKELNFTRGYLIEIMYSSQILISNITLIDSPSWNLHPVYSSDVVVSAVTILAPVYSPNTDGINPDSCSNVRIEDCYIVSGDDCIAIKSGWDEYGIKFNMPSQHILIRRLTCISPTSAVIALGSEMSGGIHDVRAEDITAIDSESGVRIKTAVGRGGYVRDIFVRRMNLHTMKWVFWMTGRYRQHPDEGYDPGAVPVVEGISYSDVVAENVTMAAKLQGIPGAPFTGICISNVTVEVIRSKNPIWDCTDVEGVSASVSPPPCAQLQLKRGEPESCPFPEDALAVDSVAQLEQCSYRRINP</sequence>
<evidence type="ECO:0008006" key="7">
    <source>
        <dbReference type="Google" id="ProtNLM"/>
    </source>
</evidence>
<evidence type="ECO:0000256" key="2">
    <source>
        <dbReference type="ARBA" id="ARBA00022801"/>
    </source>
</evidence>
<comment type="similarity">
    <text evidence="1 4">Belongs to the glycosyl hydrolase 28 family.</text>
</comment>
<evidence type="ECO:0000313" key="5">
    <source>
        <dbReference type="EMBL" id="KAG6519549.1"/>
    </source>
</evidence>
<dbReference type="GO" id="GO:0005975">
    <property type="term" value="P:carbohydrate metabolic process"/>
    <property type="evidence" value="ECO:0007669"/>
    <property type="project" value="InterPro"/>
</dbReference>
<dbReference type="InterPro" id="IPR051801">
    <property type="entry name" value="GH28_Enzymes"/>
</dbReference>
<evidence type="ECO:0000256" key="3">
    <source>
        <dbReference type="ARBA" id="ARBA00023295"/>
    </source>
</evidence>
<dbReference type="Gene3D" id="2.160.20.10">
    <property type="entry name" value="Single-stranded right-handed beta-helix, Pectin lyase-like"/>
    <property type="match status" value="1"/>
</dbReference>
<keyword evidence="3 4" id="KW-0326">Glycosidase</keyword>
<keyword evidence="2 4" id="KW-0378">Hydrolase</keyword>
<dbReference type="PANTHER" id="PTHR31339">
    <property type="entry name" value="PECTIN LYASE-RELATED"/>
    <property type="match status" value="1"/>
</dbReference>
<dbReference type="EMBL" id="JACMSC010000006">
    <property type="protein sequence ID" value="KAG6519549.1"/>
    <property type="molecule type" value="Genomic_DNA"/>
</dbReference>
<reference evidence="5 6" key="1">
    <citation type="submission" date="2020-08" db="EMBL/GenBank/DDBJ databases">
        <title>Plant Genome Project.</title>
        <authorList>
            <person name="Zhang R.-G."/>
        </authorList>
    </citation>
    <scope>NUCLEOTIDE SEQUENCE [LARGE SCALE GENOMIC DNA]</scope>
    <source>
        <tissue evidence="5">Rhizome</tissue>
    </source>
</reference>
<dbReference type="PANTHER" id="PTHR31339:SF83">
    <property type="entry name" value="OS03G0124900 PROTEIN"/>
    <property type="match status" value="1"/>
</dbReference>
<dbReference type="GO" id="GO:0004650">
    <property type="term" value="F:polygalacturonase activity"/>
    <property type="evidence" value="ECO:0007669"/>
    <property type="project" value="InterPro"/>
</dbReference>
<dbReference type="InterPro" id="IPR006626">
    <property type="entry name" value="PbH1"/>
</dbReference>
<proteinExistence type="inferred from homology"/>
<dbReference type="Pfam" id="PF00295">
    <property type="entry name" value="Glyco_hydro_28"/>
    <property type="match status" value="1"/>
</dbReference>
<gene>
    <name evidence="5" type="ORF">ZIOFF_023043</name>
</gene>
<protein>
    <recommendedName>
        <fullName evidence="7">Polygalacturonase</fullName>
    </recommendedName>
</protein>
<evidence type="ECO:0000256" key="4">
    <source>
        <dbReference type="RuleBase" id="RU361169"/>
    </source>
</evidence>
<dbReference type="AlphaFoldDB" id="A0A8J5H3R9"/>
<accession>A0A8J5H3R9</accession>
<dbReference type="SUPFAM" id="SSF51126">
    <property type="entry name" value="Pectin lyase-like"/>
    <property type="match status" value="1"/>
</dbReference>
<dbReference type="InterPro" id="IPR000743">
    <property type="entry name" value="Glyco_hydro_28"/>
</dbReference>
<dbReference type="SMART" id="SM00710">
    <property type="entry name" value="PbH1"/>
    <property type="match status" value="3"/>
</dbReference>
<dbReference type="InterPro" id="IPR011050">
    <property type="entry name" value="Pectin_lyase_fold/virulence"/>
</dbReference>
<dbReference type="Proteomes" id="UP000734854">
    <property type="component" value="Unassembled WGS sequence"/>
</dbReference>